<dbReference type="EMBL" id="UINC01006087">
    <property type="protein sequence ID" value="SVA25401.1"/>
    <property type="molecule type" value="Genomic_DNA"/>
</dbReference>
<feature type="domain" description="Methyltransferase" evidence="1">
    <location>
        <begin position="64"/>
        <end position="153"/>
    </location>
</feature>
<dbReference type="CDD" id="cd02440">
    <property type="entry name" value="AdoMet_MTases"/>
    <property type="match status" value="1"/>
</dbReference>
<protein>
    <recommendedName>
        <fullName evidence="1">Methyltransferase domain-containing protein</fullName>
    </recommendedName>
</protein>
<dbReference type="InterPro" id="IPR041698">
    <property type="entry name" value="Methyltransf_25"/>
</dbReference>
<accession>A0A381UCD5</accession>
<organism evidence="2">
    <name type="scientific">marine metagenome</name>
    <dbReference type="NCBI Taxonomy" id="408172"/>
    <lineage>
        <taxon>unclassified sequences</taxon>
        <taxon>metagenomes</taxon>
        <taxon>ecological metagenomes</taxon>
    </lineage>
</organism>
<sequence>MDNKDTDSKIPIYKLTSKEKVLDYYDKWANKAQFNQDMIDWNYTAPSNTVHLLDQYIDNKNAIILDAGCGTGLAGIELKNKGYVNIHGVDFSQRMLDLIPHGIYQTTELIDLNHPLKFENDTFDAITCVGTFTYGHVKAHALYEFVRIVKKQGLICFTINEGIYKEYKFDKMMDELSKNNLWKIIEFAKSSYIVNKDIEAWLCIAKKK</sequence>
<dbReference type="SUPFAM" id="SSF53335">
    <property type="entry name" value="S-adenosyl-L-methionine-dependent methyltransferases"/>
    <property type="match status" value="1"/>
</dbReference>
<dbReference type="InterPro" id="IPR029063">
    <property type="entry name" value="SAM-dependent_MTases_sf"/>
</dbReference>
<proteinExistence type="predicted"/>
<reference evidence="2" key="1">
    <citation type="submission" date="2018-05" db="EMBL/GenBank/DDBJ databases">
        <authorList>
            <person name="Lanie J.A."/>
            <person name="Ng W.-L."/>
            <person name="Kazmierczak K.M."/>
            <person name="Andrzejewski T.M."/>
            <person name="Davidsen T.M."/>
            <person name="Wayne K.J."/>
            <person name="Tettelin H."/>
            <person name="Glass J.I."/>
            <person name="Rusch D."/>
            <person name="Podicherti R."/>
            <person name="Tsui H.-C.T."/>
            <person name="Winkler M.E."/>
        </authorList>
    </citation>
    <scope>NUCLEOTIDE SEQUENCE</scope>
</reference>
<evidence type="ECO:0000313" key="2">
    <source>
        <dbReference type="EMBL" id="SVA25401.1"/>
    </source>
</evidence>
<name>A0A381UCD5_9ZZZZ</name>
<dbReference type="AlphaFoldDB" id="A0A381UCD5"/>
<gene>
    <name evidence="2" type="ORF">METZ01_LOCUS78255</name>
</gene>
<dbReference type="PANTHER" id="PTHR43591">
    <property type="entry name" value="METHYLTRANSFERASE"/>
    <property type="match status" value="1"/>
</dbReference>
<dbReference type="PANTHER" id="PTHR43591:SF110">
    <property type="entry name" value="RHODANESE DOMAIN-CONTAINING PROTEIN"/>
    <property type="match status" value="1"/>
</dbReference>
<dbReference type="Pfam" id="PF13649">
    <property type="entry name" value="Methyltransf_25"/>
    <property type="match status" value="1"/>
</dbReference>
<evidence type="ECO:0000259" key="1">
    <source>
        <dbReference type="Pfam" id="PF13649"/>
    </source>
</evidence>
<dbReference type="Gene3D" id="3.40.50.150">
    <property type="entry name" value="Vaccinia Virus protein VP39"/>
    <property type="match status" value="1"/>
</dbReference>